<dbReference type="AlphaFoldDB" id="A0A2U2ARY2"/>
<name>A0A2U2ARY2_9GAMM</name>
<evidence type="ECO:0000313" key="2">
    <source>
        <dbReference type="EMBL" id="PWD86949.1"/>
    </source>
</evidence>
<dbReference type="OrthoDB" id="7055614at2"/>
<dbReference type="EMBL" id="QEWV01000001">
    <property type="protein sequence ID" value="PWD94234.1"/>
    <property type="molecule type" value="Genomic_DNA"/>
</dbReference>
<dbReference type="RefSeq" id="WP_109200831.1">
    <property type="nucleotide sequence ID" value="NZ_QEWS01000001.1"/>
</dbReference>
<keyword evidence="1" id="KW-0472">Membrane</keyword>
<organism evidence="2 4">
    <name type="scientific">Ignatzschineria cameli</name>
    <dbReference type="NCBI Taxonomy" id="2182793"/>
    <lineage>
        <taxon>Bacteria</taxon>
        <taxon>Pseudomonadati</taxon>
        <taxon>Pseudomonadota</taxon>
        <taxon>Gammaproteobacteria</taxon>
        <taxon>Cardiobacteriales</taxon>
        <taxon>Ignatzschineriaceae</taxon>
        <taxon>Ignatzschineria</taxon>
    </lineage>
</organism>
<comment type="caution">
    <text evidence="2">The sequence shown here is derived from an EMBL/GenBank/DDBJ whole genome shotgun (WGS) entry which is preliminary data.</text>
</comment>
<evidence type="ECO:0000313" key="4">
    <source>
        <dbReference type="Proteomes" id="UP000245059"/>
    </source>
</evidence>
<reference evidence="4 5" key="2">
    <citation type="submission" date="2018-05" db="EMBL/GenBank/DDBJ databases">
        <title>Ignatzschineria dubaiensis sp. nov., isolated from necrotic foot tissues of dromedaries (Camelus dromedarius) and associated maggots in Dubai, United Arab Emirates.</title>
        <authorList>
            <person name="Tsang C.C."/>
            <person name="Tang J.Y.M."/>
            <person name="Fong J.Y.H."/>
            <person name="Kinne J."/>
            <person name="Lee H.H."/>
            <person name="Joseph M."/>
            <person name="Jose S."/>
            <person name="Schuster R.K."/>
            <person name="Tang Y."/>
            <person name="Sivakumar S."/>
            <person name="Chen J.H.K."/>
            <person name="Teng J.L.L."/>
            <person name="Lau S.K.P."/>
            <person name="Wernery U."/>
            <person name="Woo P.C.Y."/>
        </authorList>
    </citation>
    <scope>NUCLEOTIDE SEQUENCE [LARGE SCALE GENOMIC DNA]</scope>
    <source>
        <strain evidence="4">UAE-HKU57</strain>
        <strain evidence="5">UAE-HKU58</strain>
    </source>
</reference>
<evidence type="ECO:0000256" key="1">
    <source>
        <dbReference type="SAM" id="Phobius"/>
    </source>
</evidence>
<sequence length="342" mass="38808">MNIDLDCCRGANQFTADSAEIDGRGSLCCHSFLRQKGSKESGATLLSFVIGLGLAGILITLVVLTFQQVFHVQQQIEAQLSVMDALMEAEDFYRKELGRLQFAPYCSSLLPAYQDLFLGQEMDEGYRERLAAGLIISQRVAGADRVVDLLKLKGHGSGTYQPKPPKNISRLLNGADLLYINGLLPSSLRLEGRYILGEYDVDLIGLRKGKFYLTDCRNAFLVGAEREGGTFYLNEQDYARVTQLFDNRKLQIYLYKEYLLYLQIRDGVSQFVVDYLDGQAFLRIPHIIDMRLKPKIDGMSVKLIAGIPSYRRKRSVTIEDQSYQRTFLNGEVVRVRDLEVRW</sequence>
<accession>A0A2U2ARY2</accession>
<dbReference type="EMBL" id="QEWW01000002">
    <property type="protein sequence ID" value="PWD86949.1"/>
    <property type="molecule type" value="Genomic_DNA"/>
</dbReference>
<keyword evidence="5" id="KW-1185">Reference proteome</keyword>
<gene>
    <name evidence="2" type="ORF">DC077_03805</name>
    <name evidence="3" type="ORF">DC078_01445</name>
</gene>
<proteinExistence type="predicted"/>
<protein>
    <submittedName>
        <fullName evidence="2">Uncharacterized protein</fullName>
    </submittedName>
</protein>
<reference evidence="2" key="1">
    <citation type="journal article" date="2018" name="Genome Announc.">
        <title>Ignatzschineria cameli sp. nov., isolated from necrotic foot tissue of dromedaries (Camelus dromedarius) and associated maggots (Wohlfahrtia species) in Dubai.</title>
        <authorList>
            <person name="Tsang C.C."/>
            <person name="Tang J.Y."/>
            <person name="Fong J.Y."/>
            <person name="Kinne J."/>
            <person name="Lee H.H."/>
            <person name="Joseph M."/>
            <person name="Jose S."/>
            <person name="Schuster R.K."/>
            <person name="Tang Y."/>
            <person name="Sivakumar S."/>
            <person name="Chen J.H."/>
            <person name="Teng J.L."/>
            <person name="Lau S.K."/>
            <person name="Wernery U."/>
            <person name="Woo P.C."/>
        </authorList>
    </citation>
    <scope>NUCLEOTIDE SEQUENCE</scope>
    <source>
        <strain evidence="2">UAE-HKU57</strain>
        <strain evidence="3">UAE-HKU58</strain>
    </source>
</reference>
<dbReference type="Proteomes" id="UP000245059">
    <property type="component" value="Unassembled WGS sequence"/>
</dbReference>
<dbReference type="Proteomes" id="UP000245217">
    <property type="component" value="Unassembled WGS sequence"/>
</dbReference>
<keyword evidence="1" id="KW-1133">Transmembrane helix</keyword>
<feature type="transmembrane region" description="Helical" evidence="1">
    <location>
        <begin position="43"/>
        <end position="66"/>
    </location>
</feature>
<evidence type="ECO:0000313" key="3">
    <source>
        <dbReference type="EMBL" id="PWD94234.1"/>
    </source>
</evidence>
<keyword evidence="1" id="KW-0812">Transmembrane</keyword>
<evidence type="ECO:0000313" key="5">
    <source>
        <dbReference type="Proteomes" id="UP000245217"/>
    </source>
</evidence>